<evidence type="ECO:0000256" key="7">
    <source>
        <dbReference type="ARBA" id="ARBA00022927"/>
    </source>
</evidence>
<evidence type="ECO:0000256" key="4">
    <source>
        <dbReference type="ARBA" id="ARBA00022475"/>
    </source>
</evidence>
<dbReference type="PROSITE" id="PS52015">
    <property type="entry name" value="TONB_CTD"/>
    <property type="match status" value="1"/>
</dbReference>
<keyword evidence="8 11" id="KW-1133">Transmembrane helix</keyword>
<keyword evidence="3" id="KW-0813">Transport</keyword>
<dbReference type="NCBIfam" id="TIGR01352">
    <property type="entry name" value="tonB_Cterm"/>
    <property type="match status" value="1"/>
</dbReference>
<comment type="caution">
    <text evidence="13">The sequence shown here is derived from an EMBL/GenBank/DDBJ whole genome shotgun (WGS) entry which is preliminary data.</text>
</comment>
<evidence type="ECO:0000256" key="2">
    <source>
        <dbReference type="ARBA" id="ARBA00006555"/>
    </source>
</evidence>
<evidence type="ECO:0000256" key="1">
    <source>
        <dbReference type="ARBA" id="ARBA00004383"/>
    </source>
</evidence>
<organism evidence="13 14">
    <name type="scientific">Sphingomonas aurea</name>
    <dbReference type="NCBI Taxonomy" id="3063994"/>
    <lineage>
        <taxon>Bacteria</taxon>
        <taxon>Pseudomonadati</taxon>
        <taxon>Pseudomonadota</taxon>
        <taxon>Alphaproteobacteria</taxon>
        <taxon>Sphingomonadales</taxon>
        <taxon>Sphingomonadaceae</taxon>
        <taxon>Sphingomonas</taxon>
    </lineage>
</organism>
<dbReference type="Gene3D" id="3.30.1150.10">
    <property type="match status" value="1"/>
</dbReference>
<sequence>MYAERYTGDRRFSLGGLAAAVGINAAVIGALMVAAPLVTKAPAPDGPLETYRVPIEPPPPPDPAPRREAKAPTRIEAPLPPLPLPPTDRWTVQPLPPIPDEPTGDGTMAGTGTGPVGTPTPVPALPVIVAPGVDPRYAGDFQPAYPPSEQRLGNVGTVTVRVLIGIDGRVKQVERVAATSDAFFRATERQALSRWRFRPGTRDGVAQEAWRTMTVRFVLDS</sequence>
<feature type="region of interest" description="Disordered" evidence="10">
    <location>
        <begin position="48"/>
        <end position="70"/>
    </location>
</feature>
<keyword evidence="14" id="KW-1185">Reference proteome</keyword>
<dbReference type="RefSeq" id="WP_305173756.1">
    <property type="nucleotide sequence ID" value="NZ_JAUUDS010000006.1"/>
</dbReference>
<reference evidence="13 14" key="1">
    <citation type="submission" date="2023-07" db="EMBL/GenBank/DDBJ databases">
        <authorList>
            <person name="Kim M.K."/>
        </authorList>
    </citation>
    <scope>NUCLEOTIDE SEQUENCE [LARGE SCALE GENOMIC DNA]</scope>
    <source>
        <strain evidence="13 14">KR1UV-12</strain>
    </source>
</reference>
<keyword evidence="7" id="KW-0653">Protein transport</keyword>
<evidence type="ECO:0000259" key="12">
    <source>
        <dbReference type="PROSITE" id="PS52015"/>
    </source>
</evidence>
<protein>
    <submittedName>
        <fullName evidence="13">Energy transducer TonB</fullName>
    </submittedName>
</protein>
<keyword evidence="6 11" id="KW-0812">Transmembrane</keyword>
<feature type="domain" description="TonB C-terminal" evidence="12">
    <location>
        <begin position="130"/>
        <end position="221"/>
    </location>
</feature>
<dbReference type="SUPFAM" id="SSF74653">
    <property type="entry name" value="TolA/TonB C-terminal domain"/>
    <property type="match status" value="1"/>
</dbReference>
<evidence type="ECO:0000256" key="9">
    <source>
        <dbReference type="ARBA" id="ARBA00023136"/>
    </source>
</evidence>
<accession>A0ABT9EM70</accession>
<name>A0ABT9EM70_9SPHN</name>
<dbReference type="EMBL" id="JAUUDS010000006">
    <property type="protein sequence ID" value="MDP1028052.1"/>
    <property type="molecule type" value="Genomic_DNA"/>
</dbReference>
<keyword evidence="9 11" id="KW-0472">Membrane</keyword>
<evidence type="ECO:0000256" key="5">
    <source>
        <dbReference type="ARBA" id="ARBA00022519"/>
    </source>
</evidence>
<evidence type="ECO:0000256" key="3">
    <source>
        <dbReference type="ARBA" id="ARBA00022448"/>
    </source>
</evidence>
<gene>
    <name evidence="13" type="ORF">Q5H91_12580</name>
</gene>
<dbReference type="InterPro" id="IPR051045">
    <property type="entry name" value="TonB-dependent_transducer"/>
</dbReference>
<comment type="similarity">
    <text evidence="2">Belongs to the TonB family.</text>
</comment>
<evidence type="ECO:0000256" key="10">
    <source>
        <dbReference type="SAM" id="MobiDB-lite"/>
    </source>
</evidence>
<keyword evidence="5" id="KW-0997">Cell inner membrane</keyword>
<dbReference type="Proteomes" id="UP001230685">
    <property type="component" value="Unassembled WGS sequence"/>
</dbReference>
<evidence type="ECO:0000256" key="6">
    <source>
        <dbReference type="ARBA" id="ARBA00022692"/>
    </source>
</evidence>
<keyword evidence="4" id="KW-1003">Cell membrane</keyword>
<evidence type="ECO:0000313" key="13">
    <source>
        <dbReference type="EMBL" id="MDP1028052.1"/>
    </source>
</evidence>
<feature type="transmembrane region" description="Helical" evidence="11">
    <location>
        <begin position="12"/>
        <end position="38"/>
    </location>
</feature>
<comment type="subcellular location">
    <subcellularLocation>
        <location evidence="1">Cell inner membrane</location>
        <topology evidence="1">Single-pass membrane protein</topology>
        <orientation evidence="1">Periplasmic side</orientation>
    </subcellularLocation>
</comment>
<evidence type="ECO:0000313" key="14">
    <source>
        <dbReference type="Proteomes" id="UP001230685"/>
    </source>
</evidence>
<dbReference type="InterPro" id="IPR006260">
    <property type="entry name" value="TonB/TolA_C"/>
</dbReference>
<proteinExistence type="inferred from homology"/>
<dbReference type="PANTHER" id="PTHR33446">
    <property type="entry name" value="PROTEIN TONB-RELATED"/>
    <property type="match status" value="1"/>
</dbReference>
<dbReference type="PANTHER" id="PTHR33446:SF2">
    <property type="entry name" value="PROTEIN TONB"/>
    <property type="match status" value="1"/>
</dbReference>
<dbReference type="InterPro" id="IPR037682">
    <property type="entry name" value="TonB_C"/>
</dbReference>
<evidence type="ECO:0000256" key="8">
    <source>
        <dbReference type="ARBA" id="ARBA00022989"/>
    </source>
</evidence>
<dbReference type="Pfam" id="PF03544">
    <property type="entry name" value="TonB_C"/>
    <property type="match status" value="1"/>
</dbReference>
<evidence type="ECO:0000256" key="11">
    <source>
        <dbReference type="SAM" id="Phobius"/>
    </source>
</evidence>